<accession>A0A8H7VLA6</accession>
<dbReference type="AlphaFoldDB" id="A0A8H7VLA6"/>
<evidence type="ECO:0000313" key="1">
    <source>
        <dbReference type="EMBL" id="KAG2224795.1"/>
    </source>
</evidence>
<dbReference type="Proteomes" id="UP000646827">
    <property type="component" value="Unassembled WGS sequence"/>
</dbReference>
<organism evidence="1 2">
    <name type="scientific">Circinella minor</name>
    <dbReference type="NCBI Taxonomy" id="1195481"/>
    <lineage>
        <taxon>Eukaryota</taxon>
        <taxon>Fungi</taxon>
        <taxon>Fungi incertae sedis</taxon>
        <taxon>Mucoromycota</taxon>
        <taxon>Mucoromycotina</taxon>
        <taxon>Mucoromycetes</taxon>
        <taxon>Mucorales</taxon>
        <taxon>Lichtheimiaceae</taxon>
        <taxon>Circinella</taxon>
    </lineage>
</organism>
<reference evidence="1 2" key="1">
    <citation type="submission" date="2020-12" db="EMBL/GenBank/DDBJ databases">
        <title>Metabolic potential, ecology and presence of endohyphal bacteria is reflected in genomic diversity of Mucoromycotina.</title>
        <authorList>
            <person name="Muszewska A."/>
            <person name="Okrasinska A."/>
            <person name="Steczkiewicz K."/>
            <person name="Drgas O."/>
            <person name="Orlowska M."/>
            <person name="Perlinska-Lenart U."/>
            <person name="Aleksandrzak-Piekarczyk T."/>
            <person name="Szatraj K."/>
            <person name="Zielenkiewicz U."/>
            <person name="Pilsyk S."/>
            <person name="Malc E."/>
            <person name="Mieczkowski P."/>
            <person name="Kruszewska J.S."/>
            <person name="Biernat P."/>
            <person name="Pawlowska J."/>
        </authorList>
    </citation>
    <scope>NUCLEOTIDE SEQUENCE [LARGE SCALE GENOMIC DNA]</scope>
    <source>
        <strain evidence="1 2">CBS 142.35</strain>
    </source>
</reference>
<comment type="caution">
    <text evidence="1">The sequence shown here is derived from an EMBL/GenBank/DDBJ whole genome shotgun (WGS) entry which is preliminary data.</text>
</comment>
<evidence type="ECO:0000313" key="2">
    <source>
        <dbReference type="Proteomes" id="UP000646827"/>
    </source>
</evidence>
<dbReference type="EMBL" id="JAEPRB010000037">
    <property type="protein sequence ID" value="KAG2224795.1"/>
    <property type="molecule type" value="Genomic_DNA"/>
</dbReference>
<protein>
    <submittedName>
        <fullName evidence="1">Uncharacterized protein</fullName>
    </submittedName>
</protein>
<sequence length="468" mass="53654">MEEYQGLEATTAEALNGVWYERYKKQHMNIKANTKIKKPKFNPIMWNSIMSKVLTRRALYEVYTEGGLKVLVAAAQGATQEAERVFDIGKSKESDLVLLSSLKVQGDGIEQRIHKQTIYLLSQVKMTDLEKEVLKLLLSKVINCLDSTIYAKMAELFSRGQLNYLIGKKQDFAGMDLMTFTTFNTLLNKDWDTVDNLLIEIQTQKLKLTKEKERTSDSYKLLHVLENLVEYFDIEINPTASETTYYRRFALILDFVFKGLEVEMKDSEAVAEATKMAMEQNSYDDTNSFGRKIDVLINVKDTSTALNSNEWKAVKTNHFKLKQQSKNIRSNCAILNNLYILTSGQVSSIMALDMIGKIGYLYLLCFKKNVYTATLVDAILLPTNMTELKAFKNSLNTLIKWRNFMREQIKTIKTSTTVKDLSSAAHDIYGEEQGYNEEDNTVLPTIFFTPKNKRAQKRAYAEIDNHDD</sequence>
<name>A0A8H7VLA6_9FUNG</name>
<dbReference type="OrthoDB" id="2276338at2759"/>
<proteinExistence type="predicted"/>
<keyword evidence="2" id="KW-1185">Reference proteome</keyword>
<gene>
    <name evidence="1" type="ORF">INT45_005319</name>
</gene>